<accession>A0A2P5WPK2</accession>
<dbReference type="InterPro" id="IPR001806">
    <property type="entry name" value="Small_GTPase"/>
</dbReference>
<sequence length="148" mass="17023">MSDYNEDSSEEEYLLKIVIIRDFIVRKSNLLPRYTRNEFNPHSKTTIGVEFQTQSIGIDSKEVKDQIWDTTSQERFSAVTLAYYKGAVSALIVYDISHRTTCDSVGFICVYYVSILSMTKRQKQDLTKTLSYDPIKTPPTERSKASDL</sequence>
<dbReference type="GO" id="GO:0005525">
    <property type="term" value="F:GTP binding"/>
    <property type="evidence" value="ECO:0007669"/>
    <property type="project" value="InterPro"/>
</dbReference>
<dbReference type="Proteomes" id="UP000327439">
    <property type="component" value="Chromosome A12"/>
</dbReference>
<dbReference type="InterPro" id="IPR005225">
    <property type="entry name" value="Small_GTP-bd"/>
</dbReference>
<proteinExistence type="inferred from homology"/>
<organism evidence="3 4">
    <name type="scientific">Gossypium barbadense</name>
    <name type="common">Sea Island cotton</name>
    <name type="synonym">Hibiscus barbadensis</name>
    <dbReference type="NCBI Taxonomy" id="3634"/>
    <lineage>
        <taxon>Eukaryota</taxon>
        <taxon>Viridiplantae</taxon>
        <taxon>Streptophyta</taxon>
        <taxon>Embryophyta</taxon>
        <taxon>Tracheophyta</taxon>
        <taxon>Spermatophyta</taxon>
        <taxon>Magnoliopsida</taxon>
        <taxon>eudicotyledons</taxon>
        <taxon>Gunneridae</taxon>
        <taxon>Pentapetalae</taxon>
        <taxon>rosids</taxon>
        <taxon>malvids</taxon>
        <taxon>Malvales</taxon>
        <taxon>Malvaceae</taxon>
        <taxon>Malvoideae</taxon>
        <taxon>Gossypium</taxon>
    </lineage>
</organism>
<dbReference type="InterPro" id="IPR027417">
    <property type="entry name" value="P-loop_NTPase"/>
</dbReference>
<dbReference type="FunFam" id="3.40.50.300:FF:001447">
    <property type="entry name" value="Ras-related protein Rab-1B"/>
    <property type="match status" value="1"/>
</dbReference>
<evidence type="ECO:0000313" key="5">
    <source>
        <dbReference type="Proteomes" id="UP000327439"/>
    </source>
</evidence>
<gene>
    <name evidence="2" type="ORF">ES319_A12G055600v1</name>
    <name evidence="3" type="ORF">GOBAR_AA27659</name>
</gene>
<dbReference type="NCBIfam" id="TIGR00231">
    <property type="entry name" value="small_GTP"/>
    <property type="match status" value="1"/>
</dbReference>
<dbReference type="PANTHER" id="PTHR47979">
    <property type="entry name" value="DRAB11-RELATED"/>
    <property type="match status" value="1"/>
</dbReference>
<reference evidence="2 5" key="2">
    <citation type="submission" date="2019-06" db="EMBL/GenBank/DDBJ databases">
        <title>WGS assembly of Gossypium barbadense.</title>
        <authorList>
            <person name="Chen Z.J."/>
            <person name="Sreedasyam A."/>
            <person name="Ando A."/>
            <person name="Song Q."/>
            <person name="De L."/>
            <person name="Hulse-Kemp A."/>
            <person name="Ding M."/>
            <person name="Ye W."/>
            <person name="Kirkbride R."/>
            <person name="Jenkins J."/>
            <person name="Plott C."/>
            <person name="Lovell J."/>
            <person name="Lin Y.-M."/>
            <person name="Vaughn R."/>
            <person name="Liu B."/>
            <person name="Li W."/>
            <person name="Simpson S."/>
            <person name="Scheffler B."/>
            <person name="Saski C."/>
            <person name="Grover C."/>
            <person name="Hu G."/>
            <person name="Conover J."/>
            <person name="Carlson J."/>
            <person name="Shu S."/>
            <person name="Boston L."/>
            <person name="Williams M."/>
            <person name="Peterson D."/>
            <person name="Mcgee K."/>
            <person name="Jones D."/>
            <person name="Wendel J."/>
            <person name="Stelly D."/>
            <person name="Grimwood J."/>
            <person name="Schmutz J."/>
        </authorList>
    </citation>
    <scope>NUCLEOTIDE SEQUENCE [LARGE SCALE GENOMIC DNA]</scope>
    <source>
        <strain evidence="2">1400233.01</strain>
    </source>
</reference>
<name>A0A2P5WPK2_GOSBA</name>
<dbReference type="InterPro" id="IPR050209">
    <property type="entry name" value="Rab_GTPases_membrane_traffic"/>
</dbReference>
<evidence type="ECO:0000313" key="3">
    <source>
        <dbReference type="EMBL" id="PPR93012.1"/>
    </source>
</evidence>
<dbReference type="Gene3D" id="3.40.50.300">
    <property type="entry name" value="P-loop containing nucleotide triphosphate hydrolases"/>
    <property type="match status" value="1"/>
</dbReference>
<dbReference type="PRINTS" id="PR00449">
    <property type="entry name" value="RASTRNSFRMNG"/>
</dbReference>
<dbReference type="Pfam" id="PF00071">
    <property type="entry name" value="Ras"/>
    <property type="match status" value="1"/>
</dbReference>
<dbReference type="OrthoDB" id="945249at2759"/>
<dbReference type="SMART" id="SM00175">
    <property type="entry name" value="RAB"/>
    <property type="match status" value="1"/>
</dbReference>
<evidence type="ECO:0000313" key="2">
    <source>
        <dbReference type="EMBL" id="KAB2051459.1"/>
    </source>
</evidence>
<comment type="similarity">
    <text evidence="1">Belongs to the small GTPase superfamily. Rab family.</text>
</comment>
<dbReference type="EMBL" id="KZ666904">
    <property type="protein sequence ID" value="PPR93012.1"/>
    <property type="molecule type" value="Genomic_DNA"/>
</dbReference>
<evidence type="ECO:0000256" key="1">
    <source>
        <dbReference type="ARBA" id="ARBA00006270"/>
    </source>
</evidence>
<keyword evidence="5" id="KW-1185">Reference proteome</keyword>
<dbReference type="Proteomes" id="UP000239757">
    <property type="component" value="Unassembled WGS sequence"/>
</dbReference>
<evidence type="ECO:0000313" key="4">
    <source>
        <dbReference type="Proteomes" id="UP000239757"/>
    </source>
</evidence>
<dbReference type="EMBL" id="CM018213">
    <property type="protein sequence ID" value="KAB2051459.1"/>
    <property type="molecule type" value="Genomic_DNA"/>
</dbReference>
<dbReference type="GO" id="GO:0003924">
    <property type="term" value="F:GTPase activity"/>
    <property type="evidence" value="ECO:0007669"/>
    <property type="project" value="InterPro"/>
</dbReference>
<dbReference type="AlphaFoldDB" id="A0A2P5WPK2"/>
<dbReference type="PROSITE" id="PS51419">
    <property type="entry name" value="RAB"/>
    <property type="match status" value="1"/>
</dbReference>
<reference evidence="3 4" key="1">
    <citation type="submission" date="2015-01" db="EMBL/GenBank/DDBJ databases">
        <title>Genome of allotetraploid Gossypium barbadense reveals genomic plasticity and fiber elongation in cotton evolution.</title>
        <authorList>
            <person name="Chen X."/>
            <person name="Liu X."/>
            <person name="Zhao B."/>
            <person name="Zheng H."/>
            <person name="Hu Y."/>
            <person name="Lu G."/>
            <person name="Yang C."/>
            <person name="Chen J."/>
            <person name="Shan C."/>
            <person name="Zhang L."/>
            <person name="Zhou Y."/>
            <person name="Wang L."/>
            <person name="Guo W."/>
            <person name="Bai Y."/>
            <person name="Ruan J."/>
            <person name="Shangguan X."/>
            <person name="Mao Y."/>
            <person name="Jiang J."/>
            <person name="Zhu Y."/>
            <person name="Lei J."/>
            <person name="Kang H."/>
            <person name="Chen S."/>
            <person name="He X."/>
            <person name="Wang R."/>
            <person name="Wang Y."/>
            <person name="Chen J."/>
            <person name="Wang L."/>
            <person name="Yu S."/>
            <person name="Wang B."/>
            <person name="Wei J."/>
            <person name="Song S."/>
            <person name="Lu X."/>
            <person name="Gao Z."/>
            <person name="Gu W."/>
            <person name="Deng X."/>
            <person name="Ma D."/>
            <person name="Wang S."/>
            <person name="Liang W."/>
            <person name="Fang L."/>
            <person name="Cai C."/>
            <person name="Zhu X."/>
            <person name="Zhou B."/>
            <person name="Zhang Y."/>
            <person name="Chen Z."/>
            <person name="Xu S."/>
            <person name="Zhu R."/>
            <person name="Wang S."/>
            <person name="Zhang T."/>
            <person name="Zhao G."/>
        </authorList>
    </citation>
    <scope>NUCLEOTIDE SEQUENCE [LARGE SCALE GENOMIC DNA]</scope>
    <source>
        <strain evidence="4">cv. Xinhai21</strain>
        <tissue evidence="3">Leaf</tissue>
    </source>
</reference>
<dbReference type="SUPFAM" id="SSF52540">
    <property type="entry name" value="P-loop containing nucleoside triphosphate hydrolases"/>
    <property type="match status" value="1"/>
</dbReference>
<protein>
    <submittedName>
        <fullName evidence="3">Uncharacterized protein</fullName>
    </submittedName>
</protein>